<evidence type="ECO:0000313" key="3">
    <source>
        <dbReference type="Proteomes" id="UP000426027"/>
    </source>
</evidence>
<gene>
    <name evidence="2" type="ORF">GLV81_13865</name>
</gene>
<protein>
    <recommendedName>
        <fullName evidence="4">Porin family protein</fullName>
    </recommendedName>
</protein>
<organism evidence="2 3">
    <name type="scientific">Phnomibacter ginsenosidimutans</name>
    <dbReference type="NCBI Taxonomy" id="2676868"/>
    <lineage>
        <taxon>Bacteria</taxon>
        <taxon>Pseudomonadati</taxon>
        <taxon>Bacteroidota</taxon>
        <taxon>Chitinophagia</taxon>
        <taxon>Chitinophagales</taxon>
        <taxon>Chitinophagaceae</taxon>
        <taxon>Phnomibacter</taxon>
    </lineage>
</organism>
<dbReference type="Proteomes" id="UP000426027">
    <property type="component" value="Chromosome"/>
</dbReference>
<feature type="chain" id="PRO_5026109876" description="Porin family protein" evidence="1">
    <location>
        <begin position="20"/>
        <end position="191"/>
    </location>
</feature>
<dbReference type="RefSeq" id="WP_157479396.1">
    <property type="nucleotide sequence ID" value="NZ_CP046566.1"/>
</dbReference>
<name>A0A6I6GBG9_9BACT</name>
<accession>A0A6I6GBG9</accession>
<dbReference type="KEGG" id="fls:GLV81_13865"/>
<proteinExistence type="predicted"/>
<evidence type="ECO:0000256" key="1">
    <source>
        <dbReference type="SAM" id="SignalP"/>
    </source>
</evidence>
<feature type="signal peptide" evidence="1">
    <location>
        <begin position="1"/>
        <end position="19"/>
    </location>
</feature>
<evidence type="ECO:0008006" key="4">
    <source>
        <dbReference type="Google" id="ProtNLM"/>
    </source>
</evidence>
<keyword evidence="1" id="KW-0732">Signal</keyword>
<dbReference type="AlphaFoldDB" id="A0A6I6GBG9"/>
<keyword evidence="3" id="KW-1185">Reference proteome</keyword>
<evidence type="ECO:0000313" key="2">
    <source>
        <dbReference type="EMBL" id="QGW29043.1"/>
    </source>
</evidence>
<reference evidence="2 3" key="1">
    <citation type="submission" date="2019-11" db="EMBL/GenBank/DDBJ databases">
        <authorList>
            <person name="Im W.T."/>
        </authorList>
    </citation>
    <scope>NUCLEOTIDE SEQUENCE [LARGE SCALE GENOMIC DNA]</scope>
    <source>
        <strain evidence="2 3">SB-02</strain>
    </source>
</reference>
<sequence length="191" mass="21139">MKNWLTLALLILLAANAVAQETPAPEEAPKKFDKSKLVFGGNIGATFGDFTFIQFSPQVGYAFTKNIVAGAGVNFSYSSQKFRYFNGDESERFNYGYAGLNVFTRVYPVNFLFLSAQPELNYNWGKIKYKNPPAPDVKIDGAFIPTLLLGGGVAIPMGNRGQTMLSLQYDVLQNNRSPYGKRAFFNIGFSL</sequence>
<dbReference type="EMBL" id="CP046566">
    <property type="protein sequence ID" value="QGW29043.1"/>
    <property type="molecule type" value="Genomic_DNA"/>
</dbReference>